<protein>
    <recommendedName>
        <fullName evidence="3">Glycine cleavage system H protein</fullName>
    </recommendedName>
</protein>
<evidence type="ECO:0000313" key="5">
    <source>
        <dbReference type="EMBL" id="MEQ2487324.1"/>
    </source>
</evidence>
<dbReference type="NCBIfam" id="TIGR00527">
    <property type="entry name" value="gcvH"/>
    <property type="match status" value="1"/>
</dbReference>
<dbReference type="SUPFAM" id="SSF51230">
    <property type="entry name" value="Single hybrid motif"/>
    <property type="match status" value="1"/>
</dbReference>
<dbReference type="InterPro" id="IPR033753">
    <property type="entry name" value="GCV_H/Fam206"/>
</dbReference>
<dbReference type="PROSITE" id="PS00189">
    <property type="entry name" value="LIPOYL"/>
    <property type="match status" value="1"/>
</dbReference>
<dbReference type="EMBL" id="JBBNFP010000041">
    <property type="protein sequence ID" value="MEQ2487324.1"/>
    <property type="molecule type" value="Genomic_DNA"/>
</dbReference>
<dbReference type="InterPro" id="IPR017453">
    <property type="entry name" value="GCV_H_sub"/>
</dbReference>
<accession>A0ABV1FSJ9</accession>
<dbReference type="Pfam" id="PF01597">
    <property type="entry name" value="GCV_H"/>
    <property type="match status" value="1"/>
</dbReference>
<sequence length="119" mass="13217">MTYFSESHEYVRVEGEFGYVGISDYAQKQLGNIVYVDMPDVDDDVEVGEVFGAVESVKAASDLLSPVSGTVVEVNESLEDSPELINQDANENWIIKVKLSDPSELESLMDEDTYNSKNQ</sequence>
<comment type="cofactor">
    <cofactor evidence="3">
        <name>(R)-lipoate</name>
        <dbReference type="ChEBI" id="CHEBI:83088"/>
    </cofactor>
    <text evidence="3">Binds 1 lipoyl cofactor covalently.</text>
</comment>
<dbReference type="Proteomes" id="UP001487296">
    <property type="component" value="Unassembled WGS sequence"/>
</dbReference>
<evidence type="ECO:0000256" key="3">
    <source>
        <dbReference type="HAMAP-Rule" id="MF_00272"/>
    </source>
</evidence>
<dbReference type="InterPro" id="IPR002930">
    <property type="entry name" value="GCV_H"/>
</dbReference>
<dbReference type="InterPro" id="IPR011053">
    <property type="entry name" value="Single_hybrid_motif"/>
</dbReference>
<dbReference type="PROSITE" id="PS50968">
    <property type="entry name" value="BIOTINYL_LIPOYL"/>
    <property type="match status" value="1"/>
</dbReference>
<keyword evidence="2 3" id="KW-0450">Lipoyl</keyword>
<dbReference type="PANTHER" id="PTHR11715">
    <property type="entry name" value="GLYCINE CLEAVAGE SYSTEM H PROTEIN"/>
    <property type="match status" value="1"/>
</dbReference>
<proteinExistence type="inferred from homology"/>
<dbReference type="HAMAP" id="MF_00272">
    <property type="entry name" value="GcvH"/>
    <property type="match status" value="1"/>
</dbReference>
<evidence type="ECO:0000259" key="4">
    <source>
        <dbReference type="PROSITE" id="PS50968"/>
    </source>
</evidence>
<comment type="function">
    <text evidence="3">The glycine cleavage system catalyzes the degradation of glycine. The H protein shuttles the methylamine group of glycine from the P protein to the T protein.</text>
</comment>
<dbReference type="CDD" id="cd06848">
    <property type="entry name" value="GCS_H"/>
    <property type="match status" value="1"/>
</dbReference>
<feature type="domain" description="Lipoyl-binding" evidence="4">
    <location>
        <begin position="17"/>
        <end position="98"/>
    </location>
</feature>
<comment type="subunit">
    <text evidence="3">The glycine cleavage system is composed of four proteins: P, T, L and H.</text>
</comment>
<comment type="caution">
    <text evidence="5">The sequence shown here is derived from an EMBL/GenBank/DDBJ whole genome shotgun (WGS) entry which is preliminary data.</text>
</comment>
<evidence type="ECO:0000256" key="2">
    <source>
        <dbReference type="ARBA" id="ARBA00022823"/>
    </source>
</evidence>
<dbReference type="RefSeq" id="WP_215760417.1">
    <property type="nucleotide sequence ID" value="NZ_JAHKBE010000043.1"/>
</dbReference>
<dbReference type="PANTHER" id="PTHR11715:SF3">
    <property type="entry name" value="GLYCINE CLEAVAGE SYSTEM H PROTEIN-RELATED"/>
    <property type="match status" value="1"/>
</dbReference>
<evidence type="ECO:0000256" key="1">
    <source>
        <dbReference type="ARBA" id="ARBA00009249"/>
    </source>
</evidence>
<feature type="modified residue" description="N6-lipoyllysine" evidence="3">
    <location>
        <position position="58"/>
    </location>
</feature>
<dbReference type="InterPro" id="IPR000089">
    <property type="entry name" value="Biotin_lipoyl"/>
</dbReference>
<name>A0ABV1FSJ9_9BACT</name>
<organism evidence="5 6">
    <name type="scientific">Hallella faecis</name>
    <dbReference type="NCBI Taxonomy" id="2841596"/>
    <lineage>
        <taxon>Bacteria</taxon>
        <taxon>Pseudomonadati</taxon>
        <taxon>Bacteroidota</taxon>
        <taxon>Bacteroidia</taxon>
        <taxon>Bacteroidales</taxon>
        <taxon>Prevotellaceae</taxon>
        <taxon>Hallella</taxon>
    </lineage>
</organism>
<reference evidence="5 6" key="1">
    <citation type="submission" date="2024-04" db="EMBL/GenBank/DDBJ databases">
        <title>Human intestinal bacterial collection.</title>
        <authorList>
            <person name="Pauvert C."/>
            <person name="Hitch T.C.A."/>
            <person name="Clavel T."/>
        </authorList>
    </citation>
    <scope>NUCLEOTIDE SEQUENCE [LARGE SCALE GENOMIC DNA]</scope>
    <source>
        <strain evidence="5 6">CLA-AA-H145</strain>
    </source>
</reference>
<dbReference type="Gene3D" id="2.40.50.100">
    <property type="match status" value="1"/>
</dbReference>
<gene>
    <name evidence="3 5" type="primary">gcvH</name>
    <name evidence="5" type="ORF">AAAT34_09755</name>
</gene>
<comment type="similarity">
    <text evidence="1 3">Belongs to the GcvH family.</text>
</comment>
<dbReference type="NCBIfam" id="NF002270">
    <property type="entry name" value="PRK01202.1"/>
    <property type="match status" value="1"/>
</dbReference>
<dbReference type="InterPro" id="IPR003016">
    <property type="entry name" value="2-oxoA_DH_lipoyl-BS"/>
</dbReference>
<evidence type="ECO:0000313" key="6">
    <source>
        <dbReference type="Proteomes" id="UP001487296"/>
    </source>
</evidence>
<keyword evidence="6" id="KW-1185">Reference proteome</keyword>